<comment type="function">
    <text evidence="1">Catalyzes the condensation of (S)-aspartate-beta-semialdehyde [(S)-ASA] and pyruvate to 4-hydroxy-tetrahydrodipicolinate (HTPA).</text>
</comment>
<dbReference type="UniPathway" id="UPA00034">
    <property type="reaction ID" value="UER00017"/>
</dbReference>
<dbReference type="PRINTS" id="PR00146">
    <property type="entry name" value="DHPICSNTHASE"/>
</dbReference>
<sequence length="313" mass="35022">MEIERLKRVLKGVCVVMVTPFDEKLNVDIDSLRRQVRFIVDNGIKEGRGVIISTGSTGECPMLTIEERKKILEVIVEEARGEVPIIAGCNHTSTLKVIELVKHAESVGASGAMISPPYYWAPTEEVIIEHYKTIAKATKLGITVYNNHFASQVDIPLSVLKKLIEIDNIVGFKENTPLISKLIQVVKEIGDKVNVINGSGERNEPFASFIGVKGVVSALANFAPKTALSMYEAESRGDYEKAKKIHSDLMPLFKTIWWRKDGDSSRYISYVKEAMKMMGIISHSNVRPPILPLKEEERQKLEKALKAVEFLKE</sequence>
<dbReference type="SUPFAM" id="SSF51569">
    <property type="entry name" value="Aldolase"/>
    <property type="match status" value="1"/>
</dbReference>
<dbReference type="PIRSF" id="PIRSF001365">
    <property type="entry name" value="DHDPS"/>
    <property type="match status" value="1"/>
</dbReference>
<dbReference type="NCBIfam" id="TIGR00674">
    <property type="entry name" value="dapA"/>
    <property type="match status" value="1"/>
</dbReference>
<dbReference type="CDD" id="cd00408">
    <property type="entry name" value="DHDPS-like"/>
    <property type="match status" value="1"/>
</dbReference>
<keyword evidence="6" id="KW-0028">Amino-acid biosynthesis</keyword>
<feature type="binding site" evidence="15">
    <location>
        <position position="57"/>
    </location>
    <ligand>
        <name>pyruvate</name>
        <dbReference type="ChEBI" id="CHEBI:15361"/>
    </ligand>
</feature>
<reference evidence="16" key="1">
    <citation type="journal article" date="2020" name="mSystems">
        <title>Genome- and Community-Level Interaction Insights into Carbon Utilization and Element Cycling Functions of Hydrothermarchaeota in Hydrothermal Sediment.</title>
        <authorList>
            <person name="Zhou Z."/>
            <person name="Liu Y."/>
            <person name="Xu W."/>
            <person name="Pan J."/>
            <person name="Luo Z.H."/>
            <person name="Li M."/>
        </authorList>
    </citation>
    <scope>NUCLEOTIDE SEQUENCE [LARGE SCALE GENOMIC DNA]</scope>
    <source>
        <strain evidence="16">HyVt-92</strain>
    </source>
</reference>
<dbReference type="EMBL" id="DRTT01000131">
    <property type="protein sequence ID" value="HHF98765.1"/>
    <property type="molecule type" value="Genomic_DNA"/>
</dbReference>
<dbReference type="Pfam" id="PF00701">
    <property type="entry name" value="DHDPS"/>
    <property type="match status" value="1"/>
</dbReference>
<dbReference type="EC" id="4.3.3.7" evidence="4 12"/>
<dbReference type="SMART" id="SM01130">
    <property type="entry name" value="DHDPS"/>
    <property type="match status" value="1"/>
</dbReference>
<evidence type="ECO:0000256" key="11">
    <source>
        <dbReference type="ARBA" id="ARBA00047836"/>
    </source>
</evidence>
<comment type="caution">
    <text evidence="16">The sequence shown here is derived from an EMBL/GenBank/DDBJ whole genome shotgun (WGS) entry which is preliminary data.</text>
</comment>
<evidence type="ECO:0000256" key="5">
    <source>
        <dbReference type="ARBA" id="ARBA00022490"/>
    </source>
</evidence>
<evidence type="ECO:0000256" key="3">
    <source>
        <dbReference type="ARBA" id="ARBA00007592"/>
    </source>
</evidence>
<feature type="binding site" evidence="15">
    <location>
        <position position="216"/>
    </location>
    <ligand>
        <name>pyruvate</name>
        <dbReference type="ChEBI" id="CHEBI:15361"/>
    </ligand>
</feature>
<dbReference type="InterPro" id="IPR005263">
    <property type="entry name" value="DapA"/>
</dbReference>
<keyword evidence="8" id="KW-0457">Lysine biosynthesis</keyword>
<evidence type="ECO:0000256" key="2">
    <source>
        <dbReference type="ARBA" id="ARBA00005120"/>
    </source>
</evidence>
<dbReference type="AlphaFoldDB" id="A0A7V5HZF8"/>
<evidence type="ECO:0000256" key="10">
    <source>
        <dbReference type="ARBA" id="ARBA00023270"/>
    </source>
</evidence>
<evidence type="ECO:0000256" key="8">
    <source>
        <dbReference type="ARBA" id="ARBA00023154"/>
    </source>
</evidence>
<evidence type="ECO:0000256" key="7">
    <source>
        <dbReference type="ARBA" id="ARBA00022915"/>
    </source>
</evidence>
<feature type="active site" description="Proton donor/acceptor" evidence="14">
    <location>
        <position position="145"/>
    </location>
</feature>
<dbReference type="GO" id="GO:0009089">
    <property type="term" value="P:lysine biosynthetic process via diaminopimelate"/>
    <property type="evidence" value="ECO:0007669"/>
    <property type="project" value="UniProtKB-UniRule"/>
</dbReference>
<evidence type="ECO:0000256" key="1">
    <source>
        <dbReference type="ARBA" id="ARBA00003294"/>
    </source>
</evidence>
<evidence type="ECO:0000256" key="13">
    <source>
        <dbReference type="PIRNR" id="PIRNR001365"/>
    </source>
</evidence>
<keyword evidence="10" id="KW-0704">Schiff base</keyword>
<comment type="pathway">
    <text evidence="2">Amino-acid biosynthesis; L-lysine biosynthesis via DAP pathway; (S)-tetrahydrodipicolinate from L-aspartate: step 3/4.</text>
</comment>
<evidence type="ECO:0000256" key="9">
    <source>
        <dbReference type="ARBA" id="ARBA00023239"/>
    </source>
</evidence>
<evidence type="ECO:0000313" key="16">
    <source>
        <dbReference type="EMBL" id="HHF98765.1"/>
    </source>
</evidence>
<keyword evidence="7" id="KW-0220">Diaminopimelate biosynthesis</keyword>
<dbReference type="InterPro" id="IPR013785">
    <property type="entry name" value="Aldolase_TIM"/>
</dbReference>
<feature type="active site" description="Schiff-base intermediate with substrate" evidence="14">
    <location>
        <position position="173"/>
    </location>
</feature>
<dbReference type="GO" id="GO:0008840">
    <property type="term" value="F:4-hydroxy-tetrahydrodipicolinate synthase activity"/>
    <property type="evidence" value="ECO:0007669"/>
    <property type="project" value="UniProtKB-UniRule"/>
</dbReference>
<proteinExistence type="inferred from homology"/>
<evidence type="ECO:0000256" key="4">
    <source>
        <dbReference type="ARBA" id="ARBA00012086"/>
    </source>
</evidence>
<dbReference type="PANTHER" id="PTHR12128:SF66">
    <property type="entry name" value="4-HYDROXY-2-OXOGLUTARATE ALDOLASE, MITOCHONDRIAL"/>
    <property type="match status" value="1"/>
</dbReference>
<organism evidence="16">
    <name type="scientific">Aerophobetes bacterium</name>
    <dbReference type="NCBI Taxonomy" id="2030807"/>
    <lineage>
        <taxon>Bacteria</taxon>
        <taxon>Candidatus Aerophobota</taxon>
    </lineage>
</organism>
<evidence type="ECO:0000256" key="12">
    <source>
        <dbReference type="NCBIfam" id="TIGR00674"/>
    </source>
</evidence>
<evidence type="ECO:0000256" key="6">
    <source>
        <dbReference type="ARBA" id="ARBA00022605"/>
    </source>
</evidence>
<dbReference type="InterPro" id="IPR002220">
    <property type="entry name" value="DapA-like"/>
</dbReference>
<evidence type="ECO:0000256" key="14">
    <source>
        <dbReference type="PIRSR" id="PIRSR001365-1"/>
    </source>
</evidence>
<keyword evidence="5" id="KW-0963">Cytoplasm</keyword>
<name>A0A7V5HZF8_UNCAE</name>
<dbReference type="PANTHER" id="PTHR12128">
    <property type="entry name" value="DIHYDRODIPICOLINATE SYNTHASE"/>
    <property type="match status" value="1"/>
</dbReference>
<gene>
    <name evidence="16" type="primary">dapA</name>
    <name evidence="16" type="ORF">ENL39_04695</name>
</gene>
<comment type="catalytic activity">
    <reaction evidence="11">
        <text>L-aspartate 4-semialdehyde + pyruvate = (2S,4S)-4-hydroxy-2,3,4,5-tetrahydrodipicolinate + H2O + H(+)</text>
        <dbReference type="Rhea" id="RHEA:34171"/>
        <dbReference type="ChEBI" id="CHEBI:15361"/>
        <dbReference type="ChEBI" id="CHEBI:15377"/>
        <dbReference type="ChEBI" id="CHEBI:15378"/>
        <dbReference type="ChEBI" id="CHEBI:67139"/>
        <dbReference type="ChEBI" id="CHEBI:537519"/>
        <dbReference type="EC" id="4.3.3.7"/>
    </reaction>
</comment>
<comment type="similarity">
    <text evidence="3 13">Belongs to the DapA family.</text>
</comment>
<dbReference type="Gene3D" id="3.20.20.70">
    <property type="entry name" value="Aldolase class I"/>
    <property type="match status" value="1"/>
</dbReference>
<evidence type="ECO:0000256" key="15">
    <source>
        <dbReference type="PIRSR" id="PIRSR001365-2"/>
    </source>
</evidence>
<dbReference type="GO" id="GO:0019877">
    <property type="term" value="P:diaminopimelate biosynthetic process"/>
    <property type="evidence" value="ECO:0007669"/>
    <property type="project" value="UniProtKB-KW"/>
</dbReference>
<accession>A0A7V5HZF8</accession>
<keyword evidence="9 13" id="KW-0456">Lyase</keyword>
<dbReference type="Proteomes" id="UP000886070">
    <property type="component" value="Unassembled WGS sequence"/>
</dbReference>
<protein>
    <recommendedName>
        <fullName evidence="4 12">4-hydroxy-tetrahydrodipicolinate synthase</fullName>
        <ecNumber evidence="4 12">4.3.3.7</ecNumber>
    </recommendedName>
</protein>